<gene>
    <name evidence="1" type="ORF">SAMN06265350_102297</name>
</gene>
<reference evidence="1 2" key="1">
    <citation type="submission" date="2017-05" db="EMBL/GenBank/DDBJ databases">
        <authorList>
            <person name="Varghese N."/>
            <person name="Submissions S."/>
        </authorList>
    </citation>
    <scope>NUCLEOTIDE SEQUENCE [LARGE SCALE GENOMIC DNA]</scope>
    <source>
        <strain evidence="1 2">DSM 21342</strain>
    </source>
</reference>
<name>A0A521BMD6_9SPHI</name>
<dbReference type="RefSeq" id="WP_142601861.1">
    <property type="nucleotide sequence ID" value="NZ_FXSZ01000002.1"/>
</dbReference>
<dbReference type="PROSITE" id="PS51257">
    <property type="entry name" value="PROKAR_LIPOPROTEIN"/>
    <property type="match status" value="1"/>
</dbReference>
<dbReference type="EMBL" id="FXSZ01000002">
    <property type="protein sequence ID" value="SMO47931.1"/>
    <property type="molecule type" value="Genomic_DNA"/>
</dbReference>
<dbReference type="Proteomes" id="UP000315971">
    <property type="component" value="Unassembled WGS sequence"/>
</dbReference>
<evidence type="ECO:0008006" key="3">
    <source>
        <dbReference type="Google" id="ProtNLM"/>
    </source>
</evidence>
<evidence type="ECO:0000313" key="1">
    <source>
        <dbReference type="EMBL" id="SMO47931.1"/>
    </source>
</evidence>
<sequence length="150" mass="17174">MKKILLITFSVLFALSCSNSKMEEQKQEKALFIEMMGVHDNLMPKSEELVKSKRQLLQLASKMDSLKKVNTDLDTAALREKIQTGVAQLDSADNAMSDWMHNFDPTFEGKSHEQIMKYLEDNKMTIKKVEDQFTSSLNNANQVLNDVKKQ</sequence>
<proteinExistence type="predicted"/>
<protein>
    <recommendedName>
        <fullName evidence="3">Viral A-type inclusion protein</fullName>
    </recommendedName>
</protein>
<dbReference type="AlphaFoldDB" id="A0A521BMD6"/>
<accession>A0A521BMD6</accession>
<keyword evidence="2" id="KW-1185">Reference proteome</keyword>
<dbReference type="OrthoDB" id="1436925at2"/>
<evidence type="ECO:0000313" key="2">
    <source>
        <dbReference type="Proteomes" id="UP000315971"/>
    </source>
</evidence>
<organism evidence="1 2">
    <name type="scientific">Solitalea koreensis</name>
    <dbReference type="NCBI Taxonomy" id="543615"/>
    <lineage>
        <taxon>Bacteria</taxon>
        <taxon>Pseudomonadati</taxon>
        <taxon>Bacteroidota</taxon>
        <taxon>Sphingobacteriia</taxon>
        <taxon>Sphingobacteriales</taxon>
        <taxon>Sphingobacteriaceae</taxon>
        <taxon>Solitalea</taxon>
    </lineage>
</organism>